<dbReference type="Gene3D" id="2.60.40.1120">
    <property type="entry name" value="Carboxypeptidase-like, regulatory domain"/>
    <property type="match status" value="1"/>
</dbReference>
<keyword evidence="7 11" id="KW-0798">TonB box</keyword>
<reference evidence="16" key="1">
    <citation type="journal article" date="2019" name="Int. J. Syst. Evol. Microbiol.">
        <title>The Global Catalogue of Microorganisms (GCM) 10K type strain sequencing project: providing services to taxonomists for standard genome sequencing and annotation.</title>
        <authorList>
            <consortium name="The Broad Institute Genomics Platform"/>
            <consortium name="The Broad Institute Genome Sequencing Center for Infectious Disease"/>
            <person name="Wu L."/>
            <person name="Ma J."/>
        </authorList>
    </citation>
    <scope>NUCLEOTIDE SEQUENCE [LARGE SCALE GENOMIC DNA]</scope>
    <source>
        <strain evidence="16">JCM 18200</strain>
    </source>
</reference>
<dbReference type="Pfam" id="PF13715">
    <property type="entry name" value="CarbopepD_reg_2"/>
    <property type="match status" value="1"/>
</dbReference>
<dbReference type="NCBIfam" id="TIGR04057">
    <property type="entry name" value="SusC_RagA_signa"/>
    <property type="match status" value="1"/>
</dbReference>
<dbReference type="InterPro" id="IPR012910">
    <property type="entry name" value="Plug_dom"/>
</dbReference>
<keyword evidence="3 10" id="KW-1134">Transmembrane beta strand</keyword>
<sequence>MNFKTHKVGKACFLSKQCYLTLKETTTTLRRMTRLTVLFLTLTGLQIAQAGYAQQVSLHVKQASLKQVIEELSKQSGYTFFYDQKYLAQANPVSIQVNNQPITNVINQVFANQPFVFEIVDQTITLKPKGEMLHVNTRPQQSVVTGMVTDVSGEPLPGVSIRAKSTNKGTVTNSEGKFTLKDVPQGAILVFSYVGSQTKELPATAGTMKVVLQEDQDVLDEVVVVGYGAQKKSDLTGSIATVSSKDLENVNSPNIVDKLQGKVAGLSINTGNASPGATASISVRGENSITASNDPLIILDGIPFSGSMSDISPNTIANISVLKDASSTAIYGSRAANGVILITSKKGEVGKPRIAYNGYFGVQNVARRLPLMNGPEYLQYMHDYQVAMGRTGDELDPENYLFANVWEQAQKGIEVDWQDRIFKSNAPIQEHQLSFSGGNENATYYASAAYLNQEGVVKNSPFKRYNVNLNLNQNLNSWLKLGFIAQLTQSDNNGVQPSIDNAVKMSPYGKDRDENGNIVTYPMYAQTLYAHPFADENGINDETKRSVYANSFLDVKLPLEGLSFKTTFGINYRNTETGSYYGSNTLSGQGVHGYGEVTGQNAYDWTWENLLTYDRTFGDHKINVVGLYSAQKSKIKDTRLYGEDFVVDNGYNNLEAAANNKQIESGLVNTALLSYMGRINYSFKDRYLLTLTGRSDGYSAFSTDDRWAFFPSIAGAWVISSEDFFSSALINNLKLRLSYGKNGNQAISAYQTYDRFTNMQYLFGDAGNAVNGLALGFDAIGNKTLKWESTGSFNAGLDFGLFNSRINGSIDFYKTHTNDLLMSRQVPIMNGYNTIVSNIGKTKNLGLEVNLNTQNIIKDDFTWNSNLTFAYNDNEIVELTGDGKSNPSAGYIIGQPIRIFYDYKVIGVWQQDDDIANSWQPDAKPGDAKLADINGDGAITPDDRTVMGTKLPKYTLGIGNDFTYKGFGLSFFMNGAFGVTKEDNFTNVERFVPGSGANYLSDMDYWTPENPSNEVPSPGYVPVNTHKYYINAAFWRIRDLTLSYTFKGEKLDKLHIGSIRTYINARNLYTFTKVKGYNPEALTVSSTTGNPTSTNILSPYPVPRVFSLGVNVQF</sequence>
<dbReference type="InterPro" id="IPR039426">
    <property type="entry name" value="TonB-dep_rcpt-like"/>
</dbReference>
<dbReference type="InterPro" id="IPR036942">
    <property type="entry name" value="Beta-barrel_TonB_sf"/>
</dbReference>
<dbReference type="InterPro" id="IPR011662">
    <property type="entry name" value="Secretin/TonB_short_N"/>
</dbReference>
<feature type="domain" description="TonB-dependent receptor plug" evidence="14">
    <location>
        <begin position="232"/>
        <end position="339"/>
    </location>
</feature>
<protein>
    <submittedName>
        <fullName evidence="15">TonB-dependent receptor</fullName>
    </submittedName>
</protein>
<evidence type="ECO:0000256" key="11">
    <source>
        <dbReference type="RuleBase" id="RU003357"/>
    </source>
</evidence>
<dbReference type="InterPro" id="IPR023997">
    <property type="entry name" value="TonB-dep_OMP_SusC/RagA_CS"/>
</dbReference>
<dbReference type="NCBIfam" id="TIGR04056">
    <property type="entry name" value="OMP_RagA_SusC"/>
    <property type="match status" value="1"/>
</dbReference>
<keyword evidence="2 10" id="KW-0813">Transport</keyword>
<comment type="caution">
    <text evidence="15">The sequence shown here is derived from an EMBL/GenBank/DDBJ whole genome shotgun (WGS) entry which is preliminary data.</text>
</comment>
<evidence type="ECO:0000256" key="4">
    <source>
        <dbReference type="ARBA" id="ARBA00022496"/>
    </source>
</evidence>
<feature type="domain" description="TonB-dependent receptor-like beta-barrel" evidence="12">
    <location>
        <begin position="502"/>
        <end position="1068"/>
    </location>
</feature>
<evidence type="ECO:0000256" key="1">
    <source>
        <dbReference type="ARBA" id="ARBA00004571"/>
    </source>
</evidence>
<dbReference type="SUPFAM" id="SSF49464">
    <property type="entry name" value="Carboxypeptidase regulatory domain-like"/>
    <property type="match status" value="1"/>
</dbReference>
<dbReference type="Gene3D" id="2.40.170.20">
    <property type="entry name" value="TonB-dependent receptor, beta-barrel domain"/>
    <property type="match status" value="1"/>
</dbReference>
<evidence type="ECO:0000256" key="6">
    <source>
        <dbReference type="ARBA" id="ARBA00023004"/>
    </source>
</evidence>
<evidence type="ECO:0000259" key="14">
    <source>
        <dbReference type="Pfam" id="PF07715"/>
    </source>
</evidence>
<dbReference type="SUPFAM" id="SSF56935">
    <property type="entry name" value="Porins"/>
    <property type="match status" value="1"/>
</dbReference>
<keyword evidence="4" id="KW-0406">Ion transport</keyword>
<dbReference type="PROSITE" id="PS52016">
    <property type="entry name" value="TONB_DEPENDENT_REC_3"/>
    <property type="match status" value="1"/>
</dbReference>
<dbReference type="InterPro" id="IPR008969">
    <property type="entry name" value="CarboxyPept-like_regulatory"/>
</dbReference>
<comment type="subcellular location">
    <subcellularLocation>
        <location evidence="1 10">Cell outer membrane</location>
        <topology evidence="1 10">Multi-pass membrane protein</topology>
    </subcellularLocation>
</comment>
<dbReference type="EMBL" id="BAABIQ010000042">
    <property type="protein sequence ID" value="GAA4802198.1"/>
    <property type="molecule type" value="Genomic_DNA"/>
</dbReference>
<evidence type="ECO:0000256" key="9">
    <source>
        <dbReference type="ARBA" id="ARBA00023237"/>
    </source>
</evidence>
<dbReference type="Gene3D" id="2.170.130.10">
    <property type="entry name" value="TonB-dependent receptor, plug domain"/>
    <property type="match status" value="1"/>
</dbReference>
<keyword evidence="6" id="KW-0408">Iron</keyword>
<evidence type="ECO:0000313" key="15">
    <source>
        <dbReference type="EMBL" id="GAA4802198.1"/>
    </source>
</evidence>
<evidence type="ECO:0000256" key="2">
    <source>
        <dbReference type="ARBA" id="ARBA00022448"/>
    </source>
</evidence>
<name>A0ABP9BZ31_9SPHI</name>
<comment type="similarity">
    <text evidence="10 11">Belongs to the TonB-dependent receptor family.</text>
</comment>
<dbReference type="Pfam" id="PF07715">
    <property type="entry name" value="Plug"/>
    <property type="match status" value="1"/>
</dbReference>
<dbReference type="InterPro" id="IPR023996">
    <property type="entry name" value="TonB-dep_OMP_SusC/RagA"/>
</dbReference>
<dbReference type="Pfam" id="PF07660">
    <property type="entry name" value="STN"/>
    <property type="match status" value="1"/>
</dbReference>
<evidence type="ECO:0000256" key="8">
    <source>
        <dbReference type="ARBA" id="ARBA00023136"/>
    </source>
</evidence>
<dbReference type="RefSeq" id="WP_345233543.1">
    <property type="nucleotide sequence ID" value="NZ_BAABIQ010000042.1"/>
</dbReference>
<evidence type="ECO:0000256" key="7">
    <source>
        <dbReference type="ARBA" id="ARBA00023077"/>
    </source>
</evidence>
<dbReference type="Proteomes" id="UP001501411">
    <property type="component" value="Unassembled WGS sequence"/>
</dbReference>
<evidence type="ECO:0000313" key="16">
    <source>
        <dbReference type="Proteomes" id="UP001501411"/>
    </source>
</evidence>
<evidence type="ECO:0000256" key="10">
    <source>
        <dbReference type="PROSITE-ProRule" id="PRU01360"/>
    </source>
</evidence>
<organism evidence="15 16">
    <name type="scientific">Olivibacter ginsenosidimutans</name>
    <dbReference type="NCBI Taxonomy" id="1176537"/>
    <lineage>
        <taxon>Bacteria</taxon>
        <taxon>Pseudomonadati</taxon>
        <taxon>Bacteroidota</taxon>
        <taxon>Sphingobacteriia</taxon>
        <taxon>Sphingobacteriales</taxon>
        <taxon>Sphingobacteriaceae</taxon>
        <taxon>Olivibacter</taxon>
    </lineage>
</organism>
<feature type="domain" description="Secretin/TonB short N-terminal" evidence="13">
    <location>
        <begin position="78"/>
        <end position="129"/>
    </location>
</feature>
<evidence type="ECO:0000256" key="3">
    <source>
        <dbReference type="ARBA" id="ARBA00022452"/>
    </source>
</evidence>
<keyword evidence="8 10" id="KW-0472">Membrane</keyword>
<gene>
    <name evidence="15" type="ORF">GCM10023231_33940</name>
</gene>
<evidence type="ECO:0000259" key="13">
    <source>
        <dbReference type="Pfam" id="PF07660"/>
    </source>
</evidence>
<dbReference type="InterPro" id="IPR037066">
    <property type="entry name" value="Plug_dom_sf"/>
</dbReference>
<keyword evidence="4" id="KW-0410">Iron transport</keyword>
<evidence type="ECO:0000259" key="12">
    <source>
        <dbReference type="Pfam" id="PF00593"/>
    </source>
</evidence>
<keyword evidence="15" id="KW-0675">Receptor</keyword>
<keyword evidence="16" id="KW-1185">Reference proteome</keyword>
<proteinExistence type="inferred from homology"/>
<keyword evidence="5 10" id="KW-0812">Transmembrane</keyword>
<accession>A0ABP9BZ31</accession>
<dbReference type="InterPro" id="IPR000531">
    <property type="entry name" value="Beta-barrel_TonB"/>
</dbReference>
<evidence type="ECO:0000256" key="5">
    <source>
        <dbReference type="ARBA" id="ARBA00022692"/>
    </source>
</evidence>
<keyword evidence="9 10" id="KW-0998">Cell outer membrane</keyword>
<dbReference type="Pfam" id="PF00593">
    <property type="entry name" value="TonB_dep_Rec_b-barrel"/>
    <property type="match status" value="1"/>
</dbReference>